<comment type="subcellular location">
    <subcellularLocation>
        <location evidence="1">Endomembrane system</location>
        <topology evidence="1">Multi-pass membrane protein</topology>
    </subcellularLocation>
</comment>
<feature type="transmembrane region" description="Helical" evidence="5">
    <location>
        <begin position="101"/>
        <end position="122"/>
    </location>
</feature>
<evidence type="ECO:0000256" key="2">
    <source>
        <dbReference type="ARBA" id="ARBA00022692"/>
    </source>
</evidence>
<dbReference type="Proteomes" id="UP000650466">
    <property type="component" value="Unassembled WGS sequence"/>
</dbReference>
<dbReference type="RefSeq" id="WP_188174716.1">
    <property type="nucleotide sequence ID" value="NZ_JACVVD010000003.1"/>
</dbReference>
<dbReference type="InterPro" id="IPR010652">
    <property type="entry name" value="DUF1232"/>
</dbReference>
<evidence type="ECO:0000256" key="1">
    <source>
        <dbReference type="ARBA" id="ARBA00004127"/>
    </source>
</evidence>
<gene>
    <name evidence="7" type="ORF">ICC18_12700</name>
</gene>
<organism evidence="7 8">
    <name type="scientific">Paenibacillus sedimenti</name>
    <dbReference type="NCBI Taxonomy" id="2770274"/>
    <lineage>
        <taxon>Bacteria</taxon>
        <taxon>Bacillati</taxon>
        <taxon>Bacillota</taxon>
        <taxon>Bacilli</taxon>
        <taxon>Bacillales</taxon>
        <taxon>Paenibacillaceae</taxon>
        <taxon>Paenibacillus</taxon>
    </lineage>
</organism>
<accession>A0A926KRJ3</accession>
<sequence>MVAKLKAWAKNLKRQVFVLYFAYKDARTPWCAKLFSIFVVAYAFSPIDLIPDFIPVLGYLDDLILIPLGVMLTLKMMPKAVIEESRAKAEERMRSGKPKNWFVGSIIIIIWVVIIGLLIFAFTRLFN</sequence>
<evidence type="ECO:0000313" key="8">
    <source>
        <dbReference type="Proteomes" id="UP000650466"/>
    </source>
</evidence>
<dbReference type="GO" id="GO:0012505">
    <property type="term" value="C:endomembrane system"/>
    <property type="evidence" value="ECO:0007669"/>
    <property type="project" value="UniProtKB-SubCell"/>
</dbReference>
<name>A0A926KRJ3_9BACL</name>
<dbReference type="AlphaFoldDB" id="A0A926KRJ3"/>
<dbReference type="EMBL" id="JACVVD010000003">
    <property type="protein sequence ID" value="MBD0380978.1"/>
    <property type="molecule type" value="Genomic_DNA"/>
</dbReference>
<keyword evidence="4 5" id="KW-0472">Membrane</keyword>
<protein>
    <submittedName>
        <fullName evidence="7">DUF1232 domain-containing protein</fullName>
    </submittedName>
</protein>
<proteinExistence type="predicted"/>
<evidence type="ECO:0000256" key="5">
    <source>
        <dbReference type="SAM" id="Phobius"/>
    </source>
</evidence>
<evidence type="ECO:0000256" key="3">
    <source>
        <dbReference type="ARBA" id="ARBA00022989"/>
    </source>
</evidence>
<evidence type="ECO:0000256" key="4">
    <source>
        <dbReference type="ARBA" id="ARBA00023136"/>
    </source>
</evidence>
<dbReference type="Pfam" id="PF06803">
    <property type="entry name" value="DUF1232"/>
    <property type="match status" value="1"/>
</dbReference>
<keyword evidence="2 5" id="KW-0812">Transmembrane</keyword>
<keyword evidence="8" id="KW-1185">Reference proteome</keyword>
<evidence type="ECO:0000259" key="6">
    <source>
        <dbReference type="Pfam" id="PF06803"/>
    </source>
</evidence>
<reference evidence="7" key="1">
    <citation type="submission" date="2020-09" db="EMBL/GenBank/DDBJ databases">
        <title>Draft Genome Sequence of Paenibacillus sp. WST5.</title>
        <authorList>
            <person name="Bao Z."/>
        </authorList>
    </citation>
    <scope>NUCLEOTIDE SEQUENCE</scope>
    <source>
        <strain evidence="7">WST5</strain>
    </source>
</reference>
<keyword evidence="3 5" id="KW-1133">Transmembrane helix</keyword>
<evidence type="ECO:0000313" key="7">
    <source>
        <dbReference type="EMBL" id="MBD0380978.1"/>
    </source>
</evidence>
<comment type="caution">
    <text evidence="7">The sequence shown here is derived from an EMBL/GenBank/DDBJ whole genome shotgun (WGS) entry which is preliminary data.</text>
</comment>
<feature type="domain" description="DUF1232" evidence="6">
    <location>
        <begin position="32"/>
        <end position="68"/>
    </location>
</feature>